<accession>A0A0L0WAV4</accession>
<dbReference type="STRING" id="1503.CLPU_6c01400"/>
<dbReference type="GO" id="GO:0016163">
    <property type="term" value="F:nitrogenase activity"/>
    <property type="evidence" value="ECO:0007669"/>
    <property type="project" value="UniProtKB-EC"/>
</dbReference>
<organism evidence="2 3">
    <name type="scientific">Gottschalkia purinilytica</name>
    <name type="common">Clostridium purinilyticum</name>
    <dbReference type="NCBI Taxonomy" id="1503"/>
    <lineage>
        <taxon>Bacteria</taxon>
        <taxon>Bacillati</taxon>
        <taxon>Bacillota</taxon>
        <taxon>Tissierellia</taxon>
        <taxon>Tissierellales</taxon>
        <taxon>Gottschalkiaceae</taxon>
        <taxon>Gottschalkia</taxon>
    </lineage>
</organism>
<sequence length="440" mass="48684">MSEIIEYPRQFCTLAAQQTIVAIDRAIPILHAGPGCSSKIFGGASFSSGYQGSGYVGGSAIPCTNTTERDVVFGGEERLREVIDGALKVMDGDFFVVLTGCTSDIVGDDVAQVVSEFTNRDVPIAYAETGGFKGNSYNGHELVLESIINQTIEDAGERIEGLVNIWSVVPYQDPFWDGNLQAIKRLLEGIGLKANILFGEKSGGFKSWKQIPSAQFNLVISPWVGVKIAELLESKFGTPWLQYPSIPIGAVETSKFLKAVGRFANIDEKIVDEYIKEQESSYYYYLEKAADFLLEFRYGLPGRFFNIADSFYTIGISKFLANDLSLLPGHQFITDEAPNEYRSLIEEQLLKLAPGVSTEVSFIADGGKIHEKLRQYGNRYSPLIIGGTWDSDLAKELDGYHLSISLPITDRLILNRHYVGYDGGLRLTEDIYSSILQSYQ</sequence>
<dbReference type="AlphaFoldDB" id="A0A0L0WAV4"/>
<reference evidence="3" key="1">
    <citation type="submission" date="2015-07" db="EMBL/GenBank/DDBJ databases">
        <title>Draft genome sequence of the purine-degrading Gottschalkia purinilyticum DSM 1384 (formerly Clostridium purinilyticum).</title>
        <authorList>
            <person name="Poehlein A."/>
            <person name="Schiel-Bengelsdorf B."/>
            <person name="Bengelsdorf F.R."/>
            <person name="Daniel R."/>
            <person name="Duerre P."/>
        </authorList>
    </citation>
    <scope>NUCLEOTIDE SEQUENCE [LARGE SCALE GENOMIC DNA]</scope>
    <source>
        <strain evidence="3">DSM 1384</strain>
    </source>
</reference>
<dbReference type="InterPro" id="IPR000510">
    <property type="entry name" value="Nase/OxRdtase_comp1"/>
</dbReference>
<protein>
    <submittedName>
        <fullName evidence="2">Nitrogenase molybdenum-iron protein beta subunit NifK</fullName>
        <ecNumber evidence="2">1.18.6.1</ecNumber>
    </submittedName>
</protein>
<dbReference type="Gene3D" id="3.40.50.1980">
    <property type="entry name" value="Nitrogenase molybdenum iron protein domain"/>
    <property type="match status" value="3"/>
</dbReference>
<feature type="domain" description="Nitrogenase/oxidoreductase component 1" evidence="1">
    <location>
        <begin position="19"/>
        <end position="435"/>
    </location>
</feature>
<dbReference type="EC" id="1.18.6.1" evidence="2"/>
<comment type="caution">
    <text evidence="2">The sequence shown here is derived from an EMBL/GenBank/DDBJ whole genome shotgun (WGS) entry which is preliminary data.</text>
</comment>
<dbReference type="PATRIC" id="fig|1503.3.peg.2939"/>
<dbReference type="EMBL" id="LGSS01000006">
    <property type="protein sequence ID" value="KNF08654.1"/>
    <property type="molecule type" value="Genomic_DNA"/>
</dbReference>
<proteinExistence type="predicted"/>
<gene>
    <name evidence="2" type="primary">nifK2</name>
    <name evidence="2" type="ORF">CLPU_6c01400</name>
</gene>
<evidence type="ECO:0000259" key="1">
    <source>
        <dbReference type="Pfam" id="PF00148"/>
    </source>
</evidence>
<dbReference type="Proteomes" id="UP000037267">
    <property type="component" value="Unassembled WGS sequence"/>
</dbReference>
<keyword evidence="2" id="KW-0560">Oxidoreductase</keyword>
<dbReference type="PANTHER" id="PTHR33712">
    <property type="entry name" value="LIGHT-INDEPENDENT PROTOCHLOROPHYLLIDE REDUCTASE SUBUNIT B"/>
    <property type="match status" value="1"/>
</dbReference>
<evidence type="ECO:0000313" key="3">
    <source>
        <dbReference type="Proteomes" id="UP000037267"/>
    </source>
</evidence>
<dbReference type="Pfam" id="PF00148">
    <property type="entry name" value="Oxidored_nitro"/>
    <property type="match status" value="1"/>
</dbReference>
<dbReference type="InterPro" id="IPR050152">
    <property type="entry name" value="ChlB/BchB/BchZ"/>
</dbReference>
<dbReference type="PANTHER" id="PTHR33712:SF7">
    <property type="entry name" value="LIGHT-INDEPENDENT PROTOCHLOROPHYLLIDE REDUCTASE SUBUNIT B"/>
    <property type="match status" value="1"/>
</dbReference>
<dbReference type="OrthoDB" id="9802175at2"/>
<dbReference type="SUPFAM" id="SSF53807">
    <property type="entry name" value="Helical backbone' metal receptor"/>
    <property type="match status" value="1"/>
</dbReference>
<evidence type="ECO:0000313" key="2">
    <source>
        <dbReference type="EMBL" id="KNF08654.1"/>
    </source>
</evidence>
<keyword evidence="3" id="KW-1185">Reference proteome</keyword>
<name>A0A0L0WAV4_GOTPU</name>